<gene>
    <name evidence="8" type="ORF">NOO_LOCUS945</name>
</gene>
<dbReference type="PROSITE" id="PS00972">
    <property type="entry name" value="USP_1"/>
    <property type="match status" value="1"/>
</dbReference>
<dbReference type="SUPFAM" id="SSF143791">
    <property type="entry name" value="DUSP-like"/>
    <property type="match status" value="2"/>
</dbReference>
<dbReference type="InterPro" id="IPR018200">
    <property type="entry name" value="USP_CS"/>
</dbReference>
<dbReference type="SUPFAM" id="SSF54001">
    <property type="entry name" value="Cysteine proteinases"/>
    <property type="match status" value="1"/>
</dbReference>
<dbReference type="Pfam" id="PF00443">
    <property type="entry name" value="UCH"/>
    <property type="match status" value="1"/>
</dbReference>
<dbReference type="InterPro" id="IPR050185">
    <property type="entry name" value="Ub_carboxyl-term_hydrolase"/>
</dbReference>
<dbReference type="InterPro" id="IPR006615">
    <property type="entry name" value="Pept_C19_DUSP"/>
</dbReference>
<protein>
    <recommendedName>
        <fullName evidence="2">ubiquitinyl hydrolase 1</fullName>
        <ecNumber evidence="2">3.4.19.12</ecNumber>
    </recommendedName>
</protein>
<dbReference type="PANTHER" id="PTHR21646">
    <property type="entry name" value="UBIQUITIN CARBOXYL-TERMINAL HYDROLASE"/>
    <property type="match status" value="1"/>
</dbReference>
<dbReference type="InterPro" id="IPR000719">
    <property type="entry name" value="Prot_kinase_dom"/>
</dbReference>
<dbReference type="Gene3D" id="3.90.70.10">
    <property type="entry name" value="Cysteine proteinases"/>
    <property type="match status" value="1"/>
</dbReference>
<keyword evidence="3" id="KW-0547">Nucleotide-binding</keyword>
<evidence type="ECO:0000259" key="7">
    <source>
        <dbReference type="PROSITE" id="PS51283"/>
    </source>
</evidence>
<dbReference type="GO" id="GO:0004843">
    <property type="term" value="F:cysteine-type deubiquitinase activity"/>
    <property type="evidence" value="ECO:0007669"/>
    <property type="project" value="UniProtKB-EC"/>
</dbReference>
<dbReference type="Proteomes" id="UP000271087">
    <property type="component" value="Unassembled WGS sequence"/>
</dbReference>
<feature type="region of interest" description="Disordered" evidence="4">
    <location>
        <begin position="251"/>
        <end position="320"/>
    </location>
</feature>
<dbReference type="WBParaSite" id="nOo.2.0.1.t00945-RA">
    <property type="protein sequence ID" value="nOo.2.0.1.t00945-RA"/>
    <property type="gene ID" value="nOo.2.0.1.g00945"/>
</dbReference>
<feature type="binding site" evidence="3">
    <location>
        <position position="909"/>
    </location>
    <ligand>
        <name>ATP</name>
        <dbReference type="ChEBI" id="CHEBI:30616"/>
    </ligand>
</feature>
<feature type="domain" description="DUSP" evidence="7">
    <location>
        <begin position="694"/>
        <end position="794"/>
    </location>
</feature>
<dbReference type="EMBL" id="UYRW01000106">
    <property type="protein sequence ID" value="VDK63150.1"/>
    <property type="molecule type" value="Genomic_DNA"/>
</dbReference>
<dbReference type="CDD" id="cd02674">
    <property type="entry name" value="Peptidase_C19R"/>
    <property type="match status" value="1"/>
</dbReference>
<proteinExistence type="predicted"/>
<organism evidence="10">
    <name type="scientific">Onchocerca ochengi</name>
    <name type="common">Filarial nematode worm</name>
    <dbReference type="NCBI Taxonomy" id="42157"/>
    <lineage>
        <taxon>Eukaryota</taxon>
        <taxon>Metazoa</taxon>
        <taxon>Ecdysozoa</taxon>
        <taxon>Nematoda</taxon>
        <taxon>Chromadorea</taxon>
        <taxon>Rhabditida</taxon>
        <taxon>Spirurina</taxon>
        <taxon>Spiruromorpha</taxon>
        <taxon>Filarioidea</taxon>
        <taxon>Onchocercidae</taxon>
        <taxon>Onchocerca</taxon>
    </lineage>
</organism>
<dbReference type="GO" id="GO:0004672">
    <property type="term" value="F:protein kinase activity"/>
    <property type="evidence" value="ECO:0007669"/>
    <property type="project" value="InterPro"/>
</dbReference>
<evidence type="ECO:0000313" key="9">
    <source>
        <dbReference type="Proteomes" id="UP000271087"/>
    </source>
</evidence>
<feature type="domain" description="Protein kinase" evidence="5">
    <location>
        <begin position="872"/>
        <end position="1169"/>
    </location>
</feature>
<dbReference type="InterPro" id="IPR001394">
    <property type="entry name" value="Peptidase_C19_UCH"/>
</dbReference>
<dbReference type="InterPro" id="IPR038765">
    <property type="entry name" value="Papain-like_cys_pep_sf"/>
</dbReference>
<feature type="domain" description="USP" evidence="6">
    <location>
        <begin position="107"/>
        <end position="574"/>
    </location>
</feature>
<keyword evidence="3" id="KW-0067">ATP-binding</keyword>
<dbReference type="PROSITE" id="PS51283">
    <property type="entry name" value="DUSP"/>
    <property type="match status" value="2"/>
</dbReference>
<dbReference type="PROSITE" id="PS50235">
    <property type="entry name" value="USP_3"/>
    <property type="match status" value="1"/>
</dbReference>
<dbReference type="InterPro" id="IPR017441">
    <property type="entry name" value="Protein_kinase_ATP_BS"/>
</dbReference>
<dbReference type="SMART" id="SM00220">
    <property type="entry name" value="S_TKc"/>
    <property type="match status" value="1"/>
</dbReference>
<dbReference type="InterPro" id="IPR035927">
    <property type="entry name" value="DUSP-like_sf"/>
</dbReference>
<dbReference type="EC" id="3.4.19.12" evidence="2"/>
<dbReference type="OrthoDB" id="21192at2759"/>
<comment type="catalytic activity">
    <reaction evidence="1">
        <text>Thiol-dependent hydrolysis of ester, thioester, amide, peptide and isopeptide bonds formed by the C-terminal Gly of ubiquitin (a 76-residue protein attached to proteins as an intracellular targeting signal).</text>
        <dbReference type="EC" id="3.4.19.12"/>
    </reaction>
</comment>
<dbReference type="Gene3D" id="1.10.510.10">
    <property type="entry name" value="Transferase(Phosphotransferase) domain 1"/>
    <property type="match status" value="2"/>
</dbReference>
<dbReference type="InterPro" id="IPR028889">
    <property type="entry name" value="USP"/>
</dbReference>
<dbReference type="InterPro" id="IPR011009">
    <property type="entry name" value="Kinase-like_dom_sf"/>
</dbReference>
<name>A0A182DZ38_ONCOC</name>
<dbReference type="SMART" id="SM00695">
    <property type="entry name" value="DUSP"/>
    <property type="match status" value="2"/>
</dbReference>
<keyword evidence="9" id="KW-1185">Reference proteome</keyword>
<feature type="compositionally biased region" description="Polar residues" evidence="4">
    <location>
        <begin position="290"/>
        <end position="309"/>
    </location>
</feature>
<dbReference type="PROSITE" id="PS00973">
    <property type="entry name" value="USP_2"/>
    <property type="match status" value="1"/>
</dbReference>
<dbReference type="PANTHER" id="PTHR21646:SF86">
    <property type="entry name" value="UBIQUITIN CARBOXYL-TERMINAL HYDROLASE"/>
    <property type="match status" value="1"/>
</dbReference>
<evidence type="ECO:0000313" key="10">
    <source>
        <dbReference type="WBParaSite" id="nOo.2.0.1.t00945-RA"/>
    </source>
</evidence>
<dbReference type="SUPFAM" id="SSF56112">
    <property type="entry name" value="Protein kinase-like (PK-like)"/>
    <property type="match status" value="1"/>
</dbReference>
<dbReference type="Pfam" id="PF06337">
    <property type="entry name" value="DUSP"/>
    <property type="match status" value="2"/>
</dbReference>
<dbReference type="GO" id="GO:0016579">
    <property type="term" value="P:protein deubiquitination"/>
    <property type="evidence" value="ECO:0007669"/>
    <property type="project" value="InterPro"/>
</dbReference>
<sequence length="1199" mass="137928">MTRVTPSRCKTEEADVSNYVISKSQQNMDSGTGNEDANMLVGISSEPVFSTMPFIISENSSKRKTQIRFRPINATVGRGFNSHNDIWLPEMMDIGMDDSKIYPRGLTGLTNLGNTCYMNAAIQALSNCSPFSDFFRSLDSLASFASKILDNNGEPPVSRSFRCLLQALWSEERTGYINPQLFLTQFRHYCPQFCGLSQQDAQEFIRCLLDVLHRELRQPVFAWEYRHSTRSCNIRTKEESIFGFIRSRYVPSRSSSCSSDDDEQYETADSGWSSDGEMSATSKANKHLESISNDQLPQIPNHSVNQQESGETDQRSRQSKSPIYYRSLITEVFDGRLSSIVKCLTCHHLSETCETFQDLSLSIPTREQLEHIASCSMNLNKEGEISKNDQNEDYDSGSSFWRWPWWLGGGLFRSVYNYFFGDVVSLNDALTAFFMPDDLCGENMYSCEKCAKLRNGIKICKIISPPEILCIHLKRFRHELSYSVKIRNKVAFPIHDLDLTPFIANFDENKEPVLYDLVAFITHYGANAESGHYVAYCKNETDDNWYEFDDTVVTRLEIADVLSKEAYVLFYQRQSSQNMDDIRIRVRQMLEESDKTKVPLHHYISREWLHRFSTFSNPGPITNHDFLCQHSQILPRRAAYLTDYYVTISSSTWDFLYEKFGGGPASSELHYCLPCQNEFQMMKHKREIELESFLILERQLKRLKNDIPALTYSYYMPPNVIARAWIDKWKAFVEENEFEPPGSIDNNIILISNNTCDTKLHLRASQYVQLPREAWLFFQSIYGGGPELLCIPADHPSLENLQELIEKVDEKIMETLESLKRNTIDIPLPSNSRATDVTGTNNISSTSPLSNSLDLDVTKTSYLHPGDVLGEWTVLDKIGEGGFGAVYLVKDKKGNEYAMKTESVNAIVKVLKAEYYVLTELKKTKAKHFCDILDSGLIGENKYVVMTLVGQSLTELRKHDPTQKIQKFTMGCAISVGIKCLEAIEELHNIGYLHRDIKPGNFAIGRKNLRQIYLLDFGMCRRYINNQSTIRNPRRSAGFRGTIRYASISSHISREQCRKDDLESWLYQQLSNSRYNIDYPISCIRSLFSITIMMNFLVELTVGYLPWKNMQDKDEVGRCKQLCRKDECIKELFGGCPREYITIMRLIDSIRYYSKPEYKKITDLMYDALRNNNVSEYPYDWEKYLESPRETGGTEVKAL</sequence>
<evidence type="ECO:0000256" key="2">
    <source>
        <dbReference type="ARBA" id="ARBA00012759"/>
    </source>
</evidence>
<reference evidence="8 9" key="2">
    <citation type="submission" date="2018-08" db="EMBL/GenBank/DDBJ databases">
        <authorList>
            <person name="Laetsch R D."/>
            <person name="Stevens L."/>
            <person name="Kumar S."/>
            <person name="Blaxter L. M."/>
        </authorList>
    </citation>
    <scope>NUCLEOTIDE SEQUENCE [LARGE SCALE GENOMIC DNA]</scope>
</reference>
<dbReference type="STRING" id="42157.A0A182DZ38"/>
<evidence type="ECO:0000313" key="8">
    <source>
        <dbReference type="EMBL" id="VDK63150.1"/>
    </source>
</evidence>
<dbReference type="PROSITE" id="PS50011">
    <property type="entry name" value="PROTEIN_KINASE_DOM"/>
    <property type="match status" value="1"/>
</dbReference>
<reference evidence="10" key="1">
    <citation type="submission" date="2016-06" db="UniProtKB">
        <authorList>
            <consortium name="WormBaseParasite"/>
        </authorList>
    </citation>
    <scope>IDENTIFICATION</scope>
</reference>
<dbReference type="GO" id="GO:0005524">
    <property type="term" value="F:ATP binding"/>
    <property type="evidence" value="ECO:0007669"/>
    <property type="project" value="UniProtKB-UniRule"/>
</dbReference>
<evidence type="ECO:0000259" key="5">
    <source>
        <dbReference type="PROSITE" id="PS50011"/>
    </source>
</evidence>
<dbReference type="AlphaFoldDB" id="A0A182DZ38"/>
<dbReference type="Pfam" id="PF00069">
    <property type="entry name" value="Pkinase"/>
    <property type="match status" value="1"/>
</dbReference>
<evidence type="ECO:0000256" key="3">
    <source>
        <dbReference type="PROSITE-ProRule" id="PRU10141"/>
    </source>
</evidence>
<dbReference type="Gene3D" id="3.30.2230.10">
    <property type="entry name" value="DUSP-like"/>
    <property type="match status" value="2"/>
</dbReference>
<evidence type="ECO:0000256" key="4">
    <source>
        <dbReference type="SAM" id="MobiDB-lite"/>
    </source>
</evidence>
<dbReference type="PROSITE" id="PS00107">
    <property type="entry name" value="PROTEIN_KINASE_ATP"/>
    <property type="match status" value="1"/>
</dbReference>
<feature type="domain" description="DUSP" evidence="7">
    <location>
        <begin position="577"/>
        <end position="672"/>
    </location>
</feature>
<accession>A0A182DZ38</accession>
<evidence type="ECO:0000256" key="1">
    <source>
        <dbReference type="ARBA" id="ARBA00000707"/>
    </source>
</evidence>
<evidence type="ECO:0000259" key="6">
    <source>
        <dbReference type="PROSITE" id="PS50235"/>
    </source>
</evidence>